<reference evidence="4" key="2">
    <citation type="submission" date="2016-11" db="EMBL/GenBank/DDBJ databases">
        <authorList>
            <person name="Varghese N."/>
            <person name="Submissions S."/>
        </authorList>
    </citation>
    <scope>NUCLEOTIDE SEQUENCE [LARGE SCALE GENOMIC DNA]</scope>
    <source>
        <strain evidence="4">DSM 27989</strain>
    </source>
</reference>
<reference evidence="3" key="3">
    <citation type="submission" date="2016-11" db="EMBL/GenBank/DDBJ databases">
        <authorList>
            <person name="Jaros S."/>
            <person name="Januszkiewicz K."/>
            <person name="Wedrychowicz H."/>
        </authorList>
    </citation>
    <scope>NUCLEOTIDE SEQUENCE [LARGE SCALE GENOMIC DNA]</scope>
    <source>
        <strain evidence="3">DSM 27989</strain>
    </source>
</reference>
<reference evidence="5" key="4">
    <citation type="journal article" date="2019" name="Int. J. Syst. Evol. Microbiol.">
        <title>The Global Catalogue of Microorganisms (GCM) 10K type strain sequencing project: providing services to taxonomists for standard genome sequencing and annotation.</title>
        <authorList>
            <consortium name="The Broad Institute Genomics Platform"/>
            <consortium name="The Broad Institute Genome Sequencing Center for Infectious Disease"/>
            <person name="Wu L."/>
            <person name="Ma J."/>
        </authorList>
    </citation>
    <scope>NUCLEOTIDE SEQUENCE [LARGE SCALE GENOMIC DNA]</scope>
    <source>
        <strain evidence="5">CGMCC 1.12707</strain>
    </source>
</reference>
<reference evidence="2" key="1">
    <citation type="journal article" date="2014" name="Int. J. Syst. Evol. Microbiol.">
        <title>Complete genome of a new Firmicutes species belonging to the dominant human colonic microbiota ('Ruminococcus bicirculans') reveals two chromosomes and a selective capacity to utilize plant glucans.</title>
        <authorList>
            <consortium name="NISC Comparative Sequencing Program"/>
            <person name="Wegmann U."/>
            <person name="Louis P."/>
            <person name="Goesmann A."/>
            <person name="Henrissat B."/>
            <person name="Duncan S.H."/>
            <person name="Flint H.J."/>
        </authorList>
    </citation>
    <scope>NUCLEOTIDE SEQUENCE</scope>
    <source>
        <strain evidence="2">CGMCC 1.12707</strain>
    </source>
</reference>
<dbReference type="STRING" id="1434701.SAMN05443634_108173"/>
<dbReference type="PANTHER" id="PTHR43245">
    <property type="entry name" value="BIFUNCTIONAL POLYMYXIN RESISTANCE PROTEIN ARNA"/>
    <property type="match status" value="1"/>
</dbReference>
<dbReference type="PANTHER" id="PTHR43245:SF58">
    <property type="entry name" value="BLL5923 PROTEIN"/>
    <property type="match status" value="1"/>
</dbReference>
<evidence type="ECO:0000313" key="5">
    <source>
        <dbReference type="Proteomes" id="UP000650994"/>
    </source>
</evidence>
<sequence length="300" mass="33949">MMISILGANSFIGNNLFSFFSSHEIIKVSLRQTDWSSQIKYSEILINLIGKAHDHQNLATEQEFFYVNVSLTKDIFNEFINSEAKLLIHVSSLAALEEFESIKPLDEEEKCNPNSWYGKSKLEAELWLMNQNIPPHKKIIILRPPMIHGVGDKGNLGLLYKLISKGIPYPLSSFKNKRSFLSIDNFNFFIEKIVQNYESLDSGIYHVADDESLSTNELISVIKKVENKSIINLAFPKFVIKGIAIIGDYIPIPLNSIRLKKMTSDLEVSNQKIKTALGIDKLPLTAEAGLIKTIKSFKNK</sequence>
<gene>
    <name evidence="2" type="ORF">GCM10010984_06600</name>
    <name evidence="3" type="ORF">SAMN05443634_108173</name>
</gene>
<dbReference type="Gene3D" id="3.40.50.720">
    <property type="entry name" value="NAD(P)-binding Rossmann-like Domain"/>
    <property type="match status" value="1"/>
</dbReference>
<dbReference type="InterPro" id="IPR001509">
    <property type="entry name" value="Epimerase_deHydtase"/>
</dbReference>
<protein>
    <submittedName>
        <fullName evidence="3">Nucleoside-diphosphate-sugar epimerase</fullName>
    </submittedName>
</protein>
<dbReference type="Pfam" id="PF01370">
    <property type="entry name" value="Epimerase"/>
    <property type="match status" value="1"/>
</dbReference>
<dbReference type="RefSeq" id="WP_072932781.1">
    <property type="nucleotide sequence ID" value="NZ_BMFL01000004.1"/>
</dbReference>
<dbReference type="InterPro" id="IPR050177">
    <property type="entry name" value="Lipid_A_modif_metabolic_enz"/>
</dbReference>
<evidence type="ECO:0000259" key="1">
    <source>
        <dbReference type="Pfam" id="PF01370"/>
    </source>
</evidence>
<feature type="domain" description="NAD-dependent epimerase/dehydratase" evidence="1">
    <location>
        <begin position="5"/>
        <end position="207"/>
    </location>
</feature>
<reference evidence="2" key="5">
    <citation type="submission" date="2024-05" db="EMBL/GenBank/DDBJ databases">
        <authorList>
            <person name="Sun Q."/>
            <person name="Zhou Y."/>
        </authorList>
    </citation>
    <scope>NUCLEOTIDE SEQUENCE</scope>
    <source>
        <strain evidence="2">CGMCC 1.12707</strain>
    </source>
</reference>
<dbReference type="Proteomes" id="UP000184120">
    <property type="component" value="Unassembled WGS sequence"/>
</dbReference>
<name>A0A1M7A554_9FLAO</name>
<evidence type="ECO:0000313" key="4">
    <source>
        <dbReference type="Proteomes" id="UP000184120"/>
    </source>
</evidence>
<proteinExistence type="predicted"/>
<dbReference type="EMBL" id="BMFL01000004">
    <property type="protein sequence ID" value="GGE91580.1"/>
    <property type="molecule type" value="Genomic_DNA"/>
</dbReference>
<evidence type="ECO:0000313" key="3">
    <source>
        <dbReference type="EMBL" id="SHL37780.1"/>
    </source>
</evidence>
<keyword evidence="5" id="KW-1185">Reference proteome</keyword>
<dbReference type="InterPro" id="IPR036291">
    <property type="entry name" value="NAD(P)-bd_dom_sf"/>
</dbReference>
<organism evidence="3 4">
    <name type="scientific">Chishuiella changwenlii</name>
    <dbReference type="NCBI Taxonomy" id="1434701"/>
    <lineage>
        <taxon>Bacteria</taxon>
        <taxon>Pseudomonadati</taxon>
        <taxon>Bacteroidota</taxon>
        <taxon>Flavobacteriia</taxon>
        <taxon>Flavobacteriales</taxon>
        <taxon>Weeksellaceae</taxon>
        <taxon>Chishuiella</taxon>
    </lineage>
</organism>
<dbReference type="AlphaFoldDB" id="A0A1M7A554"/>
<dbReference type="EMBL" id="FRBH01000008">
    <property type="protein sequence ID" value="SHL37780.1"/>
    <property type="molecule type" value="Genomic_DNA"/>
</dbReference>
<dbReference type="Proteomes" id="UP000650994">
    <property type="component" value="Unassembled WGS sequence"/>
</dbReference>
<accession>A0A1M7A554</accession>
<dbReference type="SUPFAM" id="SSF51735">
    <property type="entry name" value="NAD(P)-binding Rossmann-fold domains"/>
    <property type="match status" value="1"/>
</dbReference>
<evidence type="ECO:0000313" key="2">
    <source>
        <dbReference type="EMBL" id="GGE91580.1"/>
    </source>
</evidence>